<evidence type="ECO:0000256" key="1">
    <source>
        <dbReference type="SAM" id="Phobius"/>
    </source>
</evidence>
<accession>A0A0F4J7M4</accession>
<sequence>MMSVDEEQDPTAPVHGLQKALAVAAVVIAVPVTLWGVQLGPAPMFVVTCLATAVPLPALRSPRHFVGTCLAVGLSLLGWGVLGVMFGMVVFWPSALVLLLAAHADPRRRPVAAKAVGGIGAAITTAALVGYAAFAWHFHIGPALAEPHTFRAVTAPGLYRGVGAAEEHLKPFGATHVFGTESDEGSYLDVRFTEQLSAPGREKLRTEISRLPGITKVTLCPVPTCG</sequence>
<keyword evidence="1" id="KW-0472">Membrane</keyword>
<name>A0A0F4J7M4_9ACTN</name>
<evidence type="ECO:0000313" key="3">
    <source>
        <dbReference type="Proteomes" id="UP000033551"/>
    </source>
</evidence>
<feature type="transmembrane region" description="Helical" evidence="1">
    <location>
        <begin position="79"/>
        <end position="103"/>
    </location>
</feature>
<keyword evidence="1" id="KW-0812">Transmembrane</keyword>
<dbReference type="Proteomes" id="UP000033551">
    <property type="component" value="Unassembled WGS sequence"/>
</dbReference>
<dbReference type="EMBL" id="JZWV01000615">
    <property type="protein sequence ID" value="KJY29794.1"/>
    <property type="molecule type" value="Genomic_DNA"/>
</dbReference>
<dbReference type="PATRIC" id="fig|68223.7.peg.293"/>
<reference evidence="2 3" key="1">
    <citation type="submission" date="2015-02" db="EMBL/GenBank/DDBJ databases">
        <authorList>
            <person name="Ju K.-S."/>
            <person name="Doroghazi J.R."/>
            <person name="Metcalf W."/>
        </authorList>
    </citation>
    <scope>NUCLEOTIDE SEQUENCE [LARGE SCALE GENOMIC DNA]</scope>
    <source>
        <strain evidence="2 3">NRRL ISP-5550</strain>
    </source>
</reference>
<proteinExistence type="predicted"/>
<keyword evidence="1" id="KW-1133">Transmembrane helix</keyword>
<dbReference type="AlphaFoldDB" id="A0A0F4J7M4"/>
<organism evidence="2 3">
    <name type="scientific">Streptomyces katrae</name>
    <dbReference type="NCBI Taxonomy" id="68223"/>
    <lineage>
        <taxon>Bacteria</taxon>
        <taxon>Bacillati</taxon>
        <taxon>Actinomycetota</taxon>
        <taxon>Actinomycetes</taxon>
        <taxon>Kitasatosporales</taxon>
        <taxon>Streptomycetaceae</taxon>
        <taxon>Streptomyces</taxon>
    </lineage>
</organism>
<feature type="transmembrane region" description="Helical" evidence="1">
    <location>
        <begin position="20"/>
        <end position="37"/>
    </location>
</feature>
<keyword evidence="3" id="KW-1185">Reference proteome</keyword>
<comment type="caution">
    <text evidence="2">The sequence shown here is derived from an EMBL/GenBank/DDBJ whole genome shotgun (WGS) entry which is preliminary data.</text>
</comment>
<gene>
    <name evidence="2" type="ORF">VR44_22065</name>
</gene>
<feature type="transmembrane region" description="Helical" evidence="1">
    <location>
        <begin position="115"/>
        <end position="138"/>
    </location>
</feature>
<dbReference type="RefSeq" id="WP_045949302.1">
    <property type="nucleotide sequence ID" value="NZ_JZWV01000615.1"/>
</dbReference>
<evidence type="ECO:0000313" key="2">
    <source>
        <dbReference type="EMBL" id="KJY29794.1"/>
    </source>
</evidence>
<protein>
    <submittedName>
        <fullName evidence="2">Uncharacterized protein</fullName>
    </submittedName>
</protein>
<dbReference type="OrthoDB" id="4237367at2"/>